<dbReference type="SMART" id="SM00345">
    <property type="entry name" value="HTH_GNTR"/>
    <property type="match status" value="1"/>
</dbReference>
<dbReference type="Proteomes" id="UP000653674">
    <property type="component" value="Unassembled WGS sequence"/>
</dbReference>
<organism evidence="5 6">
    <name type="scientific">Planosporangium flavigriseum</name>
    <dbReference type="NCBI Taxonomy" id="373681"/>
    <lineage>
        <taxon>Bacteria</taxon>
        <taxon>Bacillati</taxon>
        <taxon>Actinomycetota</taxon>
        <taxon>Actinomycetes</taxon>
        <taxon>Micromonosporales</taxon>
        <taxon>Micromonosporaceae</taxon>
        <taxon>Planosporangium</taxon>
    </lineage>
</organism>
<dbReference type="Gene3D" id="1.10.10.10">
    <property type="entry name" value="Winged helix-like DNA-binding domain superfamily/Winged helix DNA-binding domain"/>
    <property type="match status" value="1"/>
</dbReference>
<dbReference type="InterPro" id="IPR000524">
    <property type="entry name" value="Tscrpt_reg_HTH_GntR"/>
</dbReference>
<proteinExistence type="predicted"/>
<dbReference type="EMBL" id="BONU01000032">
    <property type="protein sequence ID" value="GIG75485.1"/>
    <property type="molecule type" value="Genomic_DNA"/>
</dbReference>
<comment type="caution">
    <text evidence="5">The sequence shown here is derived from an EMBL/GenBank/DDBJ whole genome shotgun (WGS) entry which is preliminary data.</text>
</comment>
<dbReference type="SUPFAM" id="SSF46785">
    <property type="entry name" value="Winged helix' DNA-binding domain"/>
    <property type="match status" value="1"/>
</dbReference>
<dbReference type="InterPro" id="IPR036388">
    <property type="entry name" value="WH-like_DNA-bd_sf"/>
</dbReference>
<name>A0A8J3LRK1_9ACTN</name>
<evidence type="ECO:0000256" key="1">
    <source>
        <dbReference type="ARBA" id="ARBA00023015"/>
    </source>
</evidence>
<reference evidence="5" key="1">
    <citation type="submission" date="2021-01" db="EMBL/GenBank/DDBJ databases">
        <title>Whole genome shotgun sequence of Planosporangium flavigriseum NBRC 105377.</title>
        <authorList>
            <person name="Komaki H."/>
            <person name="Tamura T."/>
        </authorList>
    </citation>
    <scope>NUCLEOTIDE SEQUENCE</scope>
    <source>
        <strain evidence="5">NBRC 105377</strain>
    </source>
</reference>
<dbReference type="InterPro" id="IPR036390">
    <property type="entry name" value="WH_DNA-bd_sf"/>
</dbReference>
<evidence type="ECO:0000313" key="5">
    <source>
        <dbReference type="EMBL" id="GIG75485.1"/>
    </source>
</evidence>
<dbReference type="Pfam" id="PF00392">
    <property type="entry name" value="GntR"/>
    <property type="match status" value="1"/>
</dbReference>
<dbReference type="PRINTS" id="PR00035">
    <property type="entry name" value="HTHGNTR"/>
</dbReference>
<dbReference type="InterPro" id="IPR050679">
    <property type="entry name" value="Bact_HTH_transcr_reg"/>
</dbReference>
<evidence type="ECO:0000259" key="4">
    <source>
        <dbReference type="PROSITE" id="PS50949"/>
    </source>
</evidence>
<dbReference type="GO" id="GO:0003700">
    <property type="term" value="F:DNA-binding transcription factor activity"/>
    <property type="evidence" value="ECO:0007669"/>
    <property type="project" value="InterPro"/>
</dbReference>
<evidence type="ECO:0000256" key="2">
    <source>
        <dbReference type="ARBA" id="ARBA00023125"/>
    </source>
</evidence>
<dbReference type="PROSITE" id="PS50949">
    <property type="entry name" value="HTH_GNTR"/>
    <property type="match status" value="1"/>
</dbReference>
<keyword evidence="2" id="KW-0238">DNA-binding</keyword>
<dbReference type="CDD" id="cd07377">
    <property type="entry name" value="WHTH_GntR"/>
    <property type="match status" value="1"/>
</dbReference>
<keyword evidence="1" id="KW-0805">Transcription regulation</keyword>
<dbReference type="PANTHER" id="PTHR44846">
    <property type="entry name" value="MANNOSYL-D-GLYCERATE TRANSPORT/METABOLISM SYSTEM REPRESSOR MNGR-RELATED"/>
    <property type="match status" value="1"/>
</dbReference>
<dbReference type="GO" id="GO:0045892">
    <property type="term" value="P:negative regulation of DNA-templated transcription"/>
    <property type="evidence" value="ECO:0007669"/>
    <property type="project" value="TreeGrafter"/>
</dbReference>
<dbReference type="PANTHER" id="PTHR44846:SF17">
    <property type="entry name" value="GNTR-FAMILY TRANSCRIPTIONAL REGULATOR"/>
    <property type="match status" value="1"/>
</dbReference>
<keyword evidence="6" id="KW-1185">Reference proteome</keyword>
<evidence type="ECO:0000256" key="3">
    <source>
        <dbReference type="ARBA" id="ARBA00023163"/>
    </source>
</evidence>
<feature type="domain" description="HTH gntR-type" evidence="4">
    <location>
        <begin position="25"/>
        <end position="93"/>
    </location>
</feature>
<protein>
    <recommendedName>
        <fullName evidence="4">HTH gntR-type domain-containing protein</fullName>
    </recommendedName>
</protein>
<evidence type="ECO:0000313" key="6">
    <source>
        <dbReference type="Proteomes" id="UP000653674"/>
    </source>
</evidence>
<sequence length="93" mass="10720">MVDVGRRRWTPSVVRVDQVDHGSYVPVYQQLVAIMKKRIESGEFPPGRLIPSEKTLQQEYGVGRDTVRRVVEILREEGLIFTVPHRGSYVAER</sequence>
<dbReference type="GO" id="GO:0003677">
    <property type="term" value="F:DNA binding"/>
    <property type="evidence" value="ECO:0007669"/>
    <property type="project" value="UniProtKB-KW"/>
</dbReference>
<keyword evidence="3" id="KW-0804">Transcription</keyword>
<accession>A0A8J3LRK1</accession>
<dbReference type="AlphaFoldDB" id="A0A8J3LRK1"/>
<gene>
    <name evidence="5" type="ORF">Pfl04_38890</name>
</gene>